<evidence type="ECO:0000259" key="2">
    <source>
        <dbReference type="Pfam" id="PF04892"/>
    </source>
</evidence>
<accession>A0ABR7TDB0</accession>
<evidence type="ECO:0000313" key="3">
    <source>
        <dbReference type="EMBL" id="MBC9825961.1"/>
    </source>
</evidence>
<evidence type="ECO:0000256" key="1">
    <source>
        <dbReference type="SAM" id="Phobius"/>
    </source>
</evidence>
<protein>
    <recommendedName>
        <fullName evidence="2">VanZ-like domain-containing protein</fullName>
    </recommendedName>
</protein>
<dbReference type="Pfam" id="PF04892">
    <property type="entry name" value="VanZ"/>
    <property type="match status" value="1"/>
</dbReference>
<comment type="caution">
    <text evidence="3">The sequence shown here is derived from an EMBL/GenBank/DDBJ whole genome shotgun (WGS) entry which is preliminary data.</text>
</comment>
<dbReference type="NCBIfam" id="NF037970">
    <property type="entry name" value="vanZ_1"/>
    <property type="match status" value="1"/>
</dbReference>
<keyword evidence="1" id="KW-0472">Membrane</keyword>
<dbReference type="EMBL" id="WNJQ01000008">
    <property type="protein sequence ID" value="MBC9825961.1"/>
    <property type="molecule type" value="Genomic_DNA"/>
</dbReference>
<feature type="transmembrane region" description="Helical" evidence="1">
    <location>
        <begin position="49"/>
        <end position="69"/>
    </location>
</feature>
<feature type="transmembrane region" description="Helical" evidence="1">
    <location>
        <begin position="138"/>
        <end position="154"/>
    </location>
</feature>
<feature type="transmembrane region" description="Helical" evidence="1">
    <location>
        <begin position="81"/>
        <end position="102"/>
    </location>
</feature>
<proteinExistence type="predicted"/>
<keyword evidence="4" id="KW-1185">Reference proteome</keyword>
<dbReference type="RefSeq" id="WP_187949059.1">
    <property type="nucleotide sequence ID" value="NZ_WNJQ01000008.1"/>
</dbReference>
<feature type="transmembrane region" description="Helical" evidence="1">
    <location>
        <begin position="174"/>
        <end position="195"/>
    </location>
</feature>
<dbReference type="InterPro" id="IPR006976">
    <property type="entry name" value="VanZ-like"/>
</dbReference>
<feature type="domain" description="VanZ-like" evidence="2">
    <location>
        <begin position="14"/>
        <end position="190"/>
    </location>
</feature>
<gene>
    <name evidence="3" type="ORF">GLO26_09050</name>
</gene>
<evidence type="ECO:0000313" key="4">
    <source>
        <dbReference type="Proteomes" id="UP000638836"/>
    </source>
</evidence>
<keyword evidence="1" id="KW-0812">Transmembrane</keyword>
<keyword evidence="1" id="KW-1133">Transmembrane helix</keyword>
<organism evidence="3 4">
    <name type="scientific">Carnobacterium inhibens</name>
    <dbReference type="NCBI Taxonomy" id="147709"/>
    <lineage>
        <taxon>Bacteria</taxon>
        <taxon>Bacillati</taxon>
        <taxon>Bacillota</taxon>
        <taxon>Bacilli</taxon>
        <taxon>Lactobacillales</taxon>
        <taxon>Carnobacteriaceae</taxon>
        <taxon>Carnobacterium</taxon>
    </lineage>
</organism>
<sequence>MILENKKLKKGLSWLAVLLWMGLIFYFSHQVQQQSWNLSHTVLGISVQVIKIAQVLIVIGLAGFVLIKLKKRGITIGIKELVLILIAAYLLYTLSIELRHMLVPPDLHHFIRKNAHFFIYLVLGVLVKVALMNSGVTGFKAIGIGLGICVGYAFSDEIHQLIVPGRGGQLSDVVIDSCGAGLGMMLQILFVKLLLKRNHNKVPKND</sequence>
<reference evidence="3 4" key="1">
    <citation type="journal article" date="2020" name="Microorganisms">
        <title>New Insight into Antimicrobial Compounds from Food and Marine-Sourced Carnobacterium Species through Phenotype and Genome Analyses.</title>
        <authorList>
            <person name="Begrem S."/>
            <person name="Ivaniuk F."/>
            <person name="Gigout-Chevalier F."/>
            <person name="Kolypczuk L."/>
            <person name="Bonnetot S."/>
            <person name="Leroi F."/>
            <person name="Grovel O."/>
            <person name="Delbarre-Ladrat C."/>
            <person name="Passerini D."/>
        </authorList>
    </citation>
    <scope>NUCLEOTIDE SEQUENCE [LARGE SCALE GENOMIC DNA]</scope>
    <source>
        <strain evidence="3 4">MIP2551</strain>
    </source>
</reference>
<dbReference type="InterPro" id="IPR016747">
    <property type="entry name" value="Phosphotransbutyrylase"/>
</dbReference>
<name>A0ABR7TDB0_9LACT</name>
<dbReference type="Proteomes" id="UP000638836">
    <property type="component" value="Unassembled WGS sequence"/>
</dbReference>
<dbReference type="PIRSF" id="PIRSF019083">
    <property type="entry name" value="UCP019083_VanZ"/>
    <property type="match status" value="1"/>
</dbReference>
<feature type="transmembrane region" description="Helical" evidence="1">
    <location>
        <begin position="114"/>
        <end position="131"/>
    </location>
</feature>
<feature type="transmembrane region" description="Helical" evidence="1">
    <location>
        <begin position="12"/>
        <end position="29"/>
    </location>
</feature>